<feature type="non-terminal residue" evidence="1">
    <location>
        <position position="67"/>
    </location>
</feature>
<sequence>MVGAVKRQVWMAIGRKTSLVTDATSFKSTTKKVCNVDVVEMTSHERNAILDVEEVFQSAPVVKGIKS</sequence>
<evidence type="ECO:0000313" key="1">
    <source>
        <dbReference type="EMBL" id="CAB3981617.1"/>
    </source>
</evidence>
<comment type="caution">
    <text evidence="1">The sequence shown here is derived from an EMBL/GenBank/DDBJ whole genome shotgun (WGS) entry which is preliminary data.</text>
</comment>
<protein>
    <submittedName>
        <fullName evidence="1">Uncharacterized protein</fullName>
    </submittedName>
</protein>
<dbReference type="AlphaFoldDB" id="A0A7D9DC23"/>
<evidence type="ECO:0000313" key="2">
    <source>
        <dbReference type="Proteomes" id="UP001152795"/>
    </source>
</evidence>
<gene>
    <name evidence="1" type="ORF">PACLA_8A055249</name>
</gene>
<dbReference type="Proteomes" id="UP001152795">
    <property type="component" value="Unassembled WGS sequence"/>
</dbReference>
<organism evidence="1 2">
    <name type="scientific">Paramuricea clavata</name>
    <name type="common">Red gorgonian</name>
    <name type="synonym">Violescent sea-whip</name>
    <dbReference type="NCBI Taxonomy" id="317549"/>
    <lineage>
        <taxon>Eukaryota</taxon>
        <taxon>Metazoa</taxon>
        <taxon>Cnidaria</taxon>
        <taxon>Anthozoa</taxon>
        <taxon>Octocorallia</taxon>
        <taxon>Malacalcyonacea</taxon>
        <taxon>Plexauridae</taxon>
        <taxon>Paramuricea</taxon>
    </lineage>
</organism>
<reference evidence="1" key="1">
    <citation type="submission" date="2020-04" db="EMBL/GenBank/DDBJ databases">
        <authorList>
            <person name="Alioto T."/>
            <person name="Alioto T."/>
            <person name="Gomez Garrido J."/>
        </authorList>
    </citation>
    <scope>NUCLEOTIDE SEQUENCE</scope>
    <source>
        <strain evidence="1">A484AB</strain>
    </source>
</reference>
<proteinExistence type="predicted"/>
<dbReference type="EMBL" id="CACRXK020000410">
    <property type="protein sequence ID" value="CAB3981617.1"/>
    <property type="molecule type" value="Genomic_DNA"/>
</dbReference>
<accession>A0A7D9DC23</accession>
<name>A0A7D9DC23_PARCT</name>
<keyword evidence="2" id="KW-1185">Reference proteome</keyword>